<accession>X0ZS36</accession>
<feature type="non-terminal residue" evidence="1">
    <location>
        <position position="1"/>
    </location>
</feature>
<proteinExistence type="predicted"/>
<sequence>FITVFSNKNFAQESIDQKAKMLDLKLQLLDSKLELLDTKIKLWESKPAELDIRLDEIDDKIKTLNFDPVGINLKFLEVESMIQKLKEVKIPVIMPVPVIQEQEIEFYKDYKSAIMLNPVSLFEGTFHLSYERLFTDKFSVSISALATYATEQGMSQYFFRNQAFEYFNALSDSYEIYQGESIAGTGIVLQGKNYLMTNYKTKNKAPLGLYAAPQLMYRRIWITGETMEYNVDEDEWVEKEIKQQLNICSAGVVIGTKIPVMKVLIVDIFVGGNIRLSKYDEESGLTKYKKWYNIDYSGVFPTAGIGIGILK</sequence>
<gene>
    <name evidence="1" type="ORF">S01H4_10019</name>
</gene>
<protein>
    <submittedName>
        <fullName evidence="1">Uncharacterized protein</fullName>
    </submittedName>
</protein>
<organism evidence="1">
    <name type="scientific">marine sediment metagenome</name>
    <dbReference type="NCBI Taxonomy" id="412755"/>
    <lineage>
        <taxon>unclassified sequences</taxon>
        <taxon>metagenomes</taxon>
        <taxon>ecological metagenomes</taxon>
    </lineage>
</organism>
<reference evidence="1" key="1">
    <citation type="journal article" date="2014" name="Front. Microbiol.">
        <title>High frequency of phylogenetically diverse reductive dehalogenase-homologous genes in deep subseafloor sedimentary metagenomes.</title>
        <authorList>
            <person name="Kawai M."/>
            <person name="Futagami T."/>
            <person name="Toyoda A."/>
            <person name="Takaki Y."/>
            <person name="Nishi S."/>
            <person name="Hori S."/>
            <person name="Arai W."/>
            <person name="Tsubouchi T."/>
            <person name="Morono Y."/>
            <person name="Uchiyama I."/>
            <person name="Ito T."/>
            <person name="Fujiyama A."/>
            <person name="Inagaki F."/>
            <person name="Takami H."/>
        </authorList>
    </citation>
    <scope>NUCLEOTIDE SEQUENCE</scope>
    <source>
        <strain evidence="1">Expedition CK06-06</strain>
    </source>
</reference>
<dbReference type="AlphaFoldDB" id="X0ZS36"/>
<evidence type="ECO:0000313" key="1">
    <source>
        <dbReference type="EMBL" id="GAG60852.1"/>
    </source>
</evidence>
<name>X0ZS36_9ZZZZ</name>
<dbReference type="EMBL" id="BART01003747">
    <property type="protein sequence ID" value="GAG60852.1"/>
    <property type="molecule type" value="Genomic_DNA"/>
</dbReference>
<comment type="caution">
    <text evidence="1">The sequence shown here is derived from an EMBL/GenBank/DDBJ whole genome shotgun (WGS) entry which is preliminary data.</text>
</comment>